<dbReference type="Proteomes" id="UP000215914">
    <property type="component" value="Unassembled WGS sequence"/>
</dbReference>
<evidence type="ECO:0000313" key="2">
    <source>
        <dbReference type="Proteomes" id="UP000215914"/>
    </source>
</evidence>
<keyword evidence="2" id="KW-1185">Reference proteome</keyword>
<protein>
    <submittedName>
        <fullName evidence="1">Uncharacterized protein</fullName>
    </submittedName>
</protein>
<evidence type="ECO:0000313" key="1">
    <source>
        <dbReference type="EMBL" id="KAF5809507.1"/>
    </source>
</evidence>
<reference evidence="1" key="1">
    <citation type="journal article" date="2017" name="Nature">
        <title>The sunflower genome provides insights into oil metabolism, flowering and Asterid evolution.</title>
        <authorList>
            <person name="Badouin H."/>
            <person name="Gouzy J."/>
            <person name="Grassa C.J."/>
            <person name="Murat F."/>
            <person name="Staton S.E."/>
            <person name="Cottret L."/>
            <person name="Lelandais-Briere C."/>
            <person name="Owens G.L."/>
            <person name="Carrere S."/>
            <person name="Mayjonade B."/>
            <person name="Legrand L."/>
            <person name="Gill N."/>
            <person name="Kane N.C."/>
            <person name="Bowers J.E."/>
            <person name="Hubner S."/>
            <person name="Bellec A."/>
            <person name="Berard A."/>
            <person name="Berges H."/>
            <person name="Blanchet N."/>
            <person name="Boniface M.C."/>
            <person name="Brunel D."/>
            <person name="Catrice O."/>
            <person name="Chaidir N."/>
            <person name="Claudel C."/>
            <person name="Donnadieu C."/>
            <person name="Faraut T."/>
            <person name="Fievet G."/>
            <person name="Helmstetter N."/>
            <person name="King M."/>
            <person name="Knapp S.J."/>
            <person name="Lai Z."/>
            <person name="Le Paslier M.C."/>
            <person name="Lippi Y."/>
            <person name="Lorenzon L."/>
            <person name="Mandel J.R."/>
            <person name="Marage G."/>
            <person name="Marchand G."/>
            <person name="Marquand E."/>
            <person name="Bret-Mestries E."/>
            <person name="Morien E."/>
            <person name="Nambeesan S."/>
            <person name="Nguyen T."/>
            <person name="Pegot-Espagnet P."/>
            <person name="Pouilly N."/>
            <person name="Raftis F."/>
            <person name="Sallet E."/>
            <person name="Schiex T."/>
            <person name="Thomas J."/>
            <person name="Vandecasteele C."/>
            <person name="Vares D."/>
            <person name="Vear F."/>
            <person name="Vautrin S."/>
            <person name="Crespi M."/>
            <person name="Mangin B."/>
            <person name="Burke J.M."/>
            <person name="Salse J."/>
            <person name="Munos S."/>
            <person name="Vincourt P."/>
            <person name="Rieseberg L.H."/>
            <person name="Langlade N.B."/>
        </authorList>
    </citation>
    <scope>NUCLEOTIDE SEQUENCE</scope>
    <source>
        <tissue evidence="1">Leaves</tissue>
    </source>
</reference>
<name>A0A9K3J788_HELAN</name>
<gene>
    <name evidence="1" type="ORF">HanXRQr2_Chr04g0157961</name>
</gene>
<dbReference type="AlphaFoldDB" id="A0A9K3J788"/>
<accession>A0A9K3J788</accession>
<sequence>MYERIVATVLVEKEAVFVREEEIPELGSGASPEKKTKWWGWQVGSGGRVIRERERWVVYMCVVCVYI</sequence>
<organism evidence="1 2">
    <name type="scientific">Helianthus annuus</name>
    <name type="common">Common sunflower</name>
    <dbReference type="NCBI Taxonomy" id="4232"/>
    <lineage>
        <taxon>Eukaryota</taxon>
        <taxon>Viridiplantae</taxon>
        <taxon>Streptophyta</taxon>
        <taxon>Embryophyta</taxon>
        <taxon>Tracheophyta</taxon>
        <taxon>Spermatophyta</taxon>
        <taxon>Magnoliopsida</taxon>
        <taxon>eudicotyledons</taxon>
        <taxon>Gunneridae</taxon>
        <taxon>Pentapetalae</taxon>
        <taxon>asterids</taxon>
        <taxon>campanulids</taxon>
        <taxon>Asterales</taxon>
        <taxon>Asteraceae</taxon>
        <taxon>Asteroideae</taxon>
        <taxon>Heliantheae alliance</taxon>
        <taxon>Heliantheae</taxon>
        <taxon>Helianthus</taxon>
    </lineage>
</organism>
<proteinExistence type="predicted"/>
<comment type="caution">
    <text evidence="1">The sequence shown here is derived from an EMBL/GenBank/DDBJ whole genome shotgun (WGS) entry which is preliminary data.</text>
</comment>
<dbReference type="EMBL" id="MNCJ02000319">
    <property type="protein sequence ID" value="KAF5809507.1"/>
    <property type="molecule type" value="Genomic_DNA"/>
</dbReference>
<dbReference type="Gramene" id="mRNA:HanXRQr2_Chr04g0157961">
    <property type="protein sequence ID" value="CDS:HanXRQr2_Chr04g0157961.1"/>
    <property type="gene ID" value="HanXRQr2_Chr04g0157961"/>
</dbReference>
<reference evidence="1" key="2">
    <citation type="submission" date="2020-06" db="EMBL/GenBank/DDBJ databases">
        <title>Helianthus annuus Genome sequencing and assembly Release 2.</title>
        <authorList>
            <person name="Gouzy J."/>
            <person name="Langlade N."/>
            <person name="Munos S."/>
        </authorList>
    </citation>
    <scope>NUCLEOTIDE SEQUENCE</scope>
    <source>
        <tissue evidence="1">Leaves</tissue>
    </source>
</reference>